<dbReference type="Pfam" id="PF01774">
    <property type="entry name" value="UreD"/>
    <property type="match status" value="1"/>
</dbReference>
<name>A0ABV0EPU1_9ENTE</name>
<dbReference type="PANTHER" id="PTHR33643">
    <property type="entry name" value="UREASE ACCESSORY PROTEIN D"/>
    <property type="match status" value="1"/>
</dbReference>
<dbReference type="RefSeq" id="WP_207704889.1">
    <property type="nucleotide sequence ID" value="NZ_JAFREL020000002.1"/>
</dbReference>
<reference evidence="4 5" key="1">
    <citation type="submission" date="2021-03" db="EMBL/GenBank/DDBJ databases">
        <authorList>
            <person name="Gilmore M.S."/>
            <person name="Schwartzman J."/>
            <person name="Van Tyne D."/>
            <person name="Martin M."/>
            <person name="Earl A.M."/>
            <person name="Manson A.L."/>
            <person name="Straub T."/>
            <person name="Salamzade R."/>
            <person name="Saavedra J."/>
            <person name="Lebreton F."/>
            <person name="Prichula J."/>
            <person name="Schaufler K."/>
            <person name="Gaca A."/>
            <person name="Sgardioli B."/>
            <person name="Wagenaar J."/>
            <person name="Strong T."/>
        </authorList>
    </citation>
    <scope>NUCLEOTIDE SEQUENCE [LARGE SCALE GENOMIC DNA]</scope>
    <source>
        <strain evidence="4 5">665A</strain>
    </source>
</reference>
<reference evidence="4 5" key="2">
    <citation type="submission" date="2024-02" db="EMBL/GenBank/DDBJ databases">
        <title>The Genome Sequence of Enterococcus sp. DIV0159.</title>
        <authorList>
            <person name="Earl A."/>
            <person name="Manson A."/>
            <person name="Gilmore M."/>
            <person name="Sanders J."/>
            <person name="Shea T."/>
            <person name="Howe W."/>
            <person name="Livny J."/>
            <person name="Cuomo C."/>
            <person name="Neafsey D."/>
            <person name="Birren B."/>
        </authorList>
    </citation>
    <scope>NUCLEOTIDE SEQUENCE [LARGE SCALE GENOMIC DNA]</scope>
    <source>
        <strain evidence="4 5">665A</strain>
    </source>
</reference>
<sequence>MKQNIDGLIQMTFVNRSKRTIASKVYHEGNSRVSSNIPLPNEKTPYYFFISTGGGFIEGEKYEVDMMIDKEAHAIVTTQAPTYVYKCENGIQTKQTVHIDLKEECTFEYLTDEVIPYKNSIYKQETIIRMKDSSTIALIDGVTAGWSEDEKPFQYTDLQMKTTILMNDRLIYNDHLICEPRMNDMASLGHFEGHSNYNSLIIVSPKCTDEVIERIREKLTAMDTDIEFGLSTLEKPGFVLRTLGDKSEKNRKVLMAALNCFRIEQLKAPELNLSKNEHYFQK</sequence>
<keyword evidence="3" id="KW-0996">Nickel insertion</keyword>
<comment type="similarity">
    <text evidence="1 3">Belongs to the UreD family.</text>
</comment>
<keyword evidence="2 3" id="KW-0143">Chaperone</keyword>
<keyword evidence="5" id="KW-1185">Reference proteome</keyword>
<evidence type="ECO:0000256" key="1">
    <source>
        <dbReference type="ARBA" id="ARBA00007177"/>
    </source>
</evidence>
<organism evidence="4 5">
    <name type="scientific">Candidatus Enterococcus ferrettii</name>
    <dbReference type="NCBI Taxonomy" id="2815324"/>
    <lineage>
        <taxon>Bacteria</taxon>
        <taxon>Bacillati</taxon>
        <taxon>Bacillota</taxon>
        <taxon>Bacilli</taxon>
        <taxon>Lactobacillales</taxon>
        <taxon>Enterococcaceae</taxon>
        <taxon>Enterococcus</taxon>
    </lineage>
</organism>
<comment type="subcellular location">
    <subcellularLocation>
        <location evidence="3">Cytoplasm</location>
    </subcellularLocation>
</comment>
<keyword evidence="3" id="KW-0963">Cytoplasm</keyword>
<dbReference type="HAMAP" id="MF_01384">
    <property type="entry name" value="UreD"/>
    <property type="match status" value="1"/>
</dbReference>
<comment type="function">
    <text evidence="3">Required for maturation of urease via the functional incorporation of the urease nickel metallocenter.</text>
</comment>
<dbReference type="PANTHER" id="PTHR33643:SF1">
    <property type="entry name" value="UREASE ACCESSORY PROTEIN D"/>
    <property type="match status" value="1"/>
</dbReference>
<gene>
    <name evidence="3" type="primary">ureD</name>
    <name evidence="4" type="ORF">JZO67_002594</name>
</gene>
<evidence type="ECO:0000313" key="4">
    <source>
        <dbReference type="EMBL" id="MEO1770641.1"/>
    </source>
</evidence>
<evidence type="ECO:0000313" key="5">
    <source>
        <dbReference type="Proteomes" id="UP000664357"/>
    </source>
</evidence>
<evidence type="ECO:0000256" key="3">
    <source>
        <dbReference type="HAMAP-Rule" id="MF_01384"/>
    </source>
</evidence>
<protein>
    <recommendedName>
        <fullName evidence="3">Urease accessory protein UreD</fullName>
    </recommendedName>
</protein>
<comment type="subunit">
    <text evidence="3">UreD, UreF and UreG form a complex that acts as a GTP-hydrolysis-dependent molecular chaperone, activating the urease apoprotein by helping to assemble the nickel containing metallocenter of UreC. The UreE protein probably delivers the nickel.</text>
</comment>
<proteinExistence type="inferred from homology"/>
<dbReference type="InterPro" id="IPR002669">
    <property type="entry name" value="UreD"/>
</dbReference>
<comment type="caution">
    <text evidence="4">The sequence shown here is derived from an EMBL/GenBank/DDBJ whole genome shotgun (WGS) entry which is preliminary data.</text>
</comment>
<dbReference type="EMBL" id="JAFREL020000002">
    <property type="protein sequence ID" value="MEO1770641.1"/>
    <property type="molecule type" value="Genomic_DNA"/>
</dbReference>
<accession>A0ABV0EPU1</accession>
<dbReference type="Proteomes" id="UP000664357">
    <property type="component" value="Unassembled WGS sequence"/>
</dbReference>
<evidence type="ECO:0000256" key="2">
    <source>
        <dbReference type="ARBA" id="ARBA00023186"/>
    </source>
</evidence>